<keyword evidence="3" id="KW-1185">Reference proteome</keyword>
<feature type="compositionally biased region" description="Basic and acidic residues" evidence="1">
    <location>
        <begin position="501"/>
        <end position="515"/>
    </location>
</feature>
<proteinExistence type="predicted"/>
<evidence type="ECO:0000313" key="3">
    <source>
        <dbReference type="Proteomes" id="UP000039865"/>
    </source>
</evidence>
<evidence type="ECO:0000256" key="1">
    <source>
        <dbReference type="SAM" id="MobiDB-lite"/>
    </source>
</evidence>
<gene>
    <name evidence="2" type="primary">Contig8382.g8940</name>
    <name evidence="2" type="ORF">STYLEM_11086</name>
</gene>
<dbReference type="EMBL" id="CCKQ01010534">
    <property type="protein sequence ID" value="CDW82061.1"/>
    <property type="molecule type" value="Genomic_DNA"/>
</dbReference>
<reference evidence="2 3" key="1">
    <citation type="submission" date="2014-06" db="EMBL/GenBank/DDBJ databases">
        <authorList>
            <person name="Swart Estienne"/>
        </authorList>
    </citation>
    <scope>NUCLEOTIDE SEQUENCE [LARGE SCALE GENOMIC DNA]</scope>
    <source>
        <strain evidence="2 3">130c</strain>
    </source>
</reference>
<feature type="compositionally biased region" description="Polar residues" evidence="1">
    <location>
        <begin position="179"/>
        <end position="200"/>
    </location>
</feature>
<feature type="region of interest" description="Disordered" evidence="1">
    <location>
        <begin position="140"/>
        <end position="200"/>
    </location>
</feature>
<dbReference type="Proteomes" id="UP000039865">
    <property type="component" value="Unassembled WGS sequence"/>
</dbReference>
<name>A0A078AJJ9_STYLE</name>
<dbReference type="InParanoid" id="A0A078AJJ9"/>
<protein>
    <submittedName>
        <fullName evidence="2">Uncharacterized protein</fullName>
    </submittedName>
</protein>
<organism evidence="2 3">
    <name type="scientific">Stylonychia lemnae</name>
    <name type="common">Ciliate</name>
    <dbReference type="NCBI Taxonomy" id="5949"/>
    <lineage>
        <taxon>Eukaryota</taxon>
        <taxon>Sar</taxon>
        <taxon>Alveolata</taxon>
        <taxon>Ciliophora</taxon>
        <taxon>Intramacronucleata</taxon>
        <taxon>Spirotrichea</taxon>
        <taxon>Stichotrichia</taxon>
        <taxon>Sporadotrichida</taxon>
        <taxon>Oxytrichidae</taxon>
        <taxon>Stylonychinae</taxon>
        <taxon>Stylonychia</taxon>
    </lineage>
</organism>
<feature type="region of interest" description="Disordered" evidence="1">
    <location>
        <begin position="501"/>
        <end position="530"/>
    </location>
</feature>
<evidence type="ECO:0000313" key="2">
    <source>
        <dbReference type="EMBL" id="CDW82061.1"/>
    </source>
</evidence>
<feature type="region of interest" description="Disordered" evidence="1">
    <location>
        <begin position="54"/>
        <end position="96"/>
    </location>
</feature>
<feature type="compositionally biased region" description="Basic and acidic residues" evidence="1">
    <location>
        <begin position="62"/>
        <end position="72"/>
    </location>
</feature>
<feature type="compositionally biased region" description="Basic and acidic residues" evidence="1">
    <location>
        <begin position="140"/>
        <end position="154"/>
    </location>
</feature>
<sequence>MSFDLQPFIVDPLSRKAKNQTTFRKFLEQENRKFEVVNININNRLEAEAKRQKIVDMPPLQNDDKIKTEEKPKKKNKSTVEEEDPPIDPSFFKKQELDETDIMRQTLQKVIAQNGEFDLNKFKTMFKTRFISETLKEEIRENKKRDKERKRQELLNKTQKKKDNQRGSRNYQHPGGRFQSINKTGDTEGGSNSQRYPQLNSIDAKKIKAYKNKSMKRVDGDIGQGNFIFGVVSRDARHNAFSPEQGHPPVGNYQPNYDFILENTVNLPIQTSKKKLQIFEGSPGSDEEVVKDLKCSKFNRKIDDINTQFKSITELHSKPMTPDASKDPNLNETFNTSLGRSKKLKLTQFHTITNSLQLNSPIIQNQKKLEHLYGEKARDISPISKDHHLLSKFQKLTQKTTDLLKDLPKIDFSKQLRKDDIIYSMTPKLNDLRFEPINKFPQILSQNTKLAVNIALQKGSARPNFFSQLGIPKDQLKNSPSFYDKKYSQIEKRVTGLDFSKRDQSIERKRPQKGDGDDESGYLQRVKHQDFKPRVRIRQTDDKIHALHYSIVDDT</sequence>
<accession>A0A078AJJ9</accession>
<dbReference type="AlphaFoldDB" id="A0A078AJJ9"/>